<evidence type="ECO:0000259" key="3">
    <source>
        <dbReference type="Pfam" id="PF19305"/>
    </source>
</evidence>
<dbReference type="PANTHER" id="PTHR16943:SF8">
    <property type="entry name" value="2-METHYLCITRATE DEHYDRATASE"/>
    <property type="match status" value="1"/>
</dbReference>
<proteinExistence type="inferred from homology"/>
<dbReference type="PANTHER" id="PTHR16943">
    <property type="entry name" value="2-METHYLCITRATE DEHYDRATASE-RELATED"/>
    <property type="match status" value="1"/>
</dbReference>
<evidence type="ECO:0000313" key="5">
    <source>
        <dbReference type="Proteomes" id="UP000198844"/>
    </source>
</evidence>
<dbReference type="InterPro" id="IPR042183">
    <property type="entry name" value="MmgE/PrpD_sf_1"/>
</dbReference>
<dbReference type="Gene3D" id="3.30.1330.120">
    <property type="entry name" value="2-methylcitrate dehydratase PrpD"/>
    <property type="match status" value="1"/>
</dbReference>
<protein>
    <submittedName>
        <fullName evidence="4">2-methylcitrate dehydratase PrpD</fullName>
    </submittedName>
</protein>
<name>A0A1I6XNY4_9BURK</name>
<dbReference type="InterPro" id="IPR005656">
    <property type="entry name" value="MmgE_PrpD"/>
</dbReference>
<dbReference type="Proteomes" id="UP000198844">
    <property type="component" value="Unassembled WGS sequence"/>
</dbReference>
<dbReference type="AlphaFoldDB" id="A0A1I6XNY4"/>
<evidence type="ECO:0000259" key="2">
    <source>
        <dbReference type="Pfam" id="PF03972"/>
    </source>
</evidence>
<dbReference type="GO" id="GO:0016829">
    <property type="term" value="F:lyase activity"/>
    <property type="evidence" value="ECO:0007669"/>
    <property type="project" value="InterPro"/>
</dbReference>
<reference evidence="4 5" key="1">
    <citation type="submission" date="2016-10" db="EMBL/GenBank/DDBJ databases">
        <authorList>
            <person name="de Groot N.N."/>
        </authorList>
    </citation>
    <scope>NUCLEOTIDE SEQUENCE [LARGE SCALE GENOMIC DNA]</scope>
    <source>
        <strain evidence="4 5">LMG 27731</strain>
    </source>
</reference>
<dbReference type="EMBL" id="FPBH01000001">
    <property type="protein sequence ID" value="SFT40085.1"/>
    <property type="molecule type" value="Genomic_DNA"/>
</dbReference>
<feature type="domain" description="MmgE/PrpD C-terminal" evidence="3">
    <location>
        <begin position="279"/>
        <end position="407"/>
    </location>
</feature>
<feature type="domain" description="MmgE/PrpD N-terminal" evidence="2">
    <location>
        <begin position="19"/>
        <end position="253"/>
    </location>
</feature>
<accession>A0A1I6XNY4</accession>
<organism evidence="4 5">
    <name type="scientific">Paraburkholderia aspalathi</name>
    <dbReference type="NCBI Taxonomy" id="1324617"/>
    <lineage>
        <taxon>Bacteria</taxon>
        <taxon>Pseudomonadati</taxon>
        <taxon>Pseudomonadota</taxon>
        <taxon>Betaproteobacteria</taxon>
        <taxon>Burkholderiales</taxon>
        <taxon>Burkholderiaceae</taxon>
        <taxon>Paraburkholderia</taxon>
    </lineage>
</organism>
<gene>
    <name evidence="4" type="ORF">SAMN05192563_100185</name>
</gene>
<evidence type="ECO:0000256" key="1">
    <source>
        <dbReference type="ARBA" id="ARBA00006174"/>
    </source>
</evidence>
<sequence length="457" mass="47241">MSSLYASNAGQQATGVTRRLAAAIAQASPSRDADAIAAARRGILDFLAAAFAGASDSGYRKLLSVSADDSRGEASVIGSSARASAQQAALLNGYAGHALDYDDVHSSVRGHPATVLLPALFALAQTRGSSALDLLDAYVVGVETMARLGLALGSRHYEQGFHNTATLGALGAAAAASYLLKLDAAAIENALGLAATQSAGLRLQFGSEAKPLHAGLAARAGLFAAELAAAGLQGSPEALDGPVGFFAVFSGGAAQPERVLDGWGAPWQIAAPGLYFKPWACCTATHYAVHAALTLRDTHRLTPDDIAEVTVIFPPGGDTPLSRHLPSTGLEARFSVAYAVAAALTDGSPSVATFADVPVRDDLIALARRVTSRHDETAARASTDPATRFSTVEIALRNGTVLRHKTDRLYSATDLAAKFADATGHDERLAFIPAHIDTMQSTADLASLFNVFAQIQV</sequence>
<dbReference type="InterPro" id="IPR042188">
    <property type="entry name" value="MmgE/PrpD_sf_2"/>
</dbReference>
<evidence type="ECO:0000313" key="4">
    <source>
        <dbReference type="EMBL" id="SFT40085.1"/>
    </source>
</evidence>
<dbReference type="InterPro" id="IPR045336">
    <property type="entry name" value="MmgE_PrpD_N"/>
</dbReference>
<dbReference type="Pfam" id="PF19305">
    <property type="entry name" value="MmgE_PrpD_C"/>
    <property type="match status" value="1"/>
</dbReference>
<dbReference type="SUPFAM" id="SSF103378">
    <property type="entry name" value="2-methylcitrate dehydratase PrpD"/>
    <property type="match status" value="1"/>
</dbReference>
<dbReference type="OrthoDB" id="8680281at2"/>
<dbReference type="InterPro" id="IPR036148">
    <property type="entry name" value="MmgE/PrpD_sf"/>
</dbReference>
<dbReference type="InterPro" id="IPR045337">
    <property type="entry name" value="MmgE_PrpD_C"/>
</dbReference>
<dbReference type="RefSeq" id="WP_093632391.1">
    <property type="nucleotide sequence ID" value="NZ_CAJNAX010000021.1"/>
</dbReference>
<dbReference type="Gene3D" id="1.10.4100.10">
    <property type="entry name" value="2-methylcitrate dehydratase PrpD"/>
    <property type="match status" value="1"/>
</dbReference>
<dbReference type="Pfam" id="PF03972">
    <property type="entry name" value="MmgE_PrpD_N"/>
    <property type="match status" value="1"/>
</dbReference>
<comment type="similarity">
    <text evidence="1">Belongs to the PrpD family.</text>
</comment>